<gene>
    <name evidence="4" type="ORF">O1D97_03695</name>
</gene>
<dbReference type="CDD" id="cd13585">
    <property type="entry name" value="PBP2_TMBP_like"/>
    <property type="match status" value="1"/>
</dbReference>
<evidence type="ECO:0000256" key="2">
    <source>
        <dbReference type="ARBA" id="ARBA00008520"/>
    </source>
</evidence>
<dbReference type="Gene3D" id="3.40.190.10">
    <property type="entry name" value="Periplasmic binding protein-like II"/>
    <property type="match status" value="2"/>
</dbReference>
<dbReference type="EMBL" id="JAPUBN010000010">
    <property type="protein sequence ID" value="MCZ2720768.1"/>
    <property type="molecule type" value="Genomic_DNA"/>
</dbReference>
<feature type="signal peptide" evidence="3">
    <location>
        <begin position="1"/>
        <end position="26"/>
    </location>
</feature>
<reference evidence="4" key="1">
    <citation type="submission" date="2022-12" db="EMBL/GenBank/DDBJ databases">
        <title>Marinomonas 15G1-11 sp. nov, isolated from marine algae.</title>
        <authorList>
            <person name="Butt M."/>
            <person name="Choi D.G."/>
            <person name="Kim J.M."/>
            <person name="Lee J.K."/>
            <person name="Baek J.H."/>
            <person name="Jeon C.O."/>
        </authorList>
    </citation>
    <scope>NUCLEOTIDE SEQUENCE</scope>
    <source>
        <strain evidence="4">15G1-11</strain>
    </source>
</reference>
<name>A0ABT4JSG8_9GAMM</name>
<dbReference type="SUPFAM" id="SSF53850">
    <property type="entry name" value="Periplasmic binding protein-like II"/>
    <property type="match status" value="1"/>
</dbReference>
<keyword evidence="5" id="KW-1185">Reference proteome</keyword>
<keyword evidence="3" id="KW-0732">Signal</keyword>
<dbReference type="InterPro" id="IPR050490">
    <property type="entry name" value="Bact_solute-bd_prot1"/>
</dbReference>
<evidence type="ECO:0000313" key="5">
    <source>
        <dbReference type="Proteomes" id="UP001149719"/>
    </source>
</evidence>
<dbReference type="RefSeq" id="WP_269122902.1">
    <property type="nucleotide sequence ID" value="NZ_JAPUBN010000010.1"/>
</dbReference>
<feature type="chain" id="PRO_5046586293" evidence="3">
    <location>
        <begin position="27"/>
        <end position="439"/>
    </location>
</feature>
<accession>A0ABT4JSG8</accession>
<comment type="subcellular location">
    <subcellularLocation>
        <location evidence="1">Periplasm</location>
    </subcellularLocation>
</comment>
<sequence>MNIFAKSTVTCAVSFATAIMATHAAAATEITVATVNNGHMIEMQKLTPEFEKAYPDIKVKWVTLEEGVLRQNVTQDIANKSGLYDVMTIGMYEAPIWAERDWLQAIDVSGDYDVEDILPSIRGGLSYKDTLYAAPFYGESSMVMYRKDLVKNAGMEINDRDSWDHIRDVAAAVHDPSNGVYGMCLRGKAGWGDNMAFMSTMANSFGARWFDEDWKPQLESAEWKSAVNFYVDLLNKYGPPGASSNSFNENLALFNEGKCGMWIDATIAASFVTDPKQSKVADQVGFAQSPYKVTEKGANWLWAWSLAIPAATKNADAAQTFIRWATSKEYIELVGNKNGWAAVPTGTRTSTYENPKFQAAAVFAEAELKAINSANPADSTLKPSPYVGVQFAAIPEFQAIGTTTGQMVSGALAGSMTVDQALKSANVSADRQMRQAGYY</sequence>
<dbReference type="PANTHER" id="PTHR43649:SF12">
    <property type="entry name" value="DIACETYLCHITOBIOSE BINDING PROTEIN DASA"/>
    <property type="match status" value="1"/>
</dbReference>
<dbReference type="Proteomes" id="UP001149719">
    <property type="component" value="Unassembled WGS sequence"/>
</dbReference>
<evidence type="ECO:0000256" key="1">
    <source>
        <dbReference type="ARBA" id="ARBA00004418"/>
    </source>
</evidence>
<evidence type="ECO:0000256" key="3">
    <source>
        <dbReference type="SAM" id="SignalP"/>
    </source>
</evidence>
<comment type="similarity">
    <text evidence="2">Belongs to the bacterial solute-binding protein 1 family.</text>
</comment>
<evidence type="ECO:0000313" key="4">
    <source>
        <dbReference type="EMBL" id="MCZ2720768.1"/>
    </source>
</evidence>
<dbReference type="PANTHER" id="PTHR43649">
    <property type="entry name" value="ARABINOSE-BINDING PROTEIN-RELATED"/>
    <property type="match status" value="1"/>
</dbReference>
<protein>
    <submittedName>
        <fullName evidence="4">Sugar ABC transporter substrate-binding protein</fullName>
    </submittedName>
</protein>
<proteinExistence type="inferred from homology"/>
<dbReference type="Pfam" id="PF01547">
    <property type="entry name" value="SBP_bac_1"/>
    <property type="match status" value="1"/>
</dbReference>
<dbReference type="InterPro" id="IPR006059">
    <property type="entry name" value="SBP"/>
</dbReference>
<organism evidence="4 5">
    <name type="scientific">Marinomonas phaeophyticola</name>
    <dbReference type="NCBI Taxonomy" id="3004091"/>
    <lineage>
        <taxon>Bacteria</taxon>
        <taxon>Pseudomonadati</taxon>
        <taxon>Pseudomonadota</taxon>
        <taxon>Gammaproteobacteria</taxon>
        <taxon>Oceanospirillales</taxon>
        <taxon>Oceanospirillaceae</taxon>
        <taxon>Marinomonas</taxon>
    </lineage>
</organism>
<comment type="caution">
    <text evidence="4">The sequence shown here is derived from an EMBL/GenBank/DDBJ whole genome shotgun (WGS) entry which is preliminary data.</text>
</comment>